<sequence length="72" mass="7997">MNFGSAVNWEFACQCAFWGLQPSGISVLEGVQCVSTFRFSRRSALCDALGFVFKFCIESTRFLAFRGQLSAV</sequence>
<proteinExistence type="predicted"/>
<dbReference type="AlphaFoldDB" id="A0A8T0G6A2"/>
<protein>
    <submittedName>
        <fullName evidence="1">Uncharacterized protein</fullName>
    </submittedName>
</protein>
<dbReference type="Proteomes" id="UP000822688">
    <property type="component" value="Chromosome 12"/>
</dbReference>
<comment type="caution">
    <text evidence="1">The sequence shown here is derived from an EMBL/GenBank/DDBJ whole genome shotgun (WGS) entry which is preliminary data.</text>
</comment>
<reference evidence="1" key="1">
    <citation type="submission" date="2020-06" db="EMBL/GenBank/DDBJ databases">
        <title>WGS assembly of Ceratodon purpureus strain R40.</title>
        <authorList>
            <person name="Carey S.B."/>
            <person name="Jenkins J."/>
            <person name="Shu S."/>
            <person name="Lovell J.T."/>
            <person name="Sreedasyam A."/>
            <person name="Maumus F."/>
            <person name="Tiley G.P."/>
            <person name="Fernandez-Pozo N."/>
            <person name="Barry K."/>
            <person name="Chen C."/>
            <person name="Wang M."/>
            <person name="Lipzen A."/>
            <person name="Daum C."/>
            <person name="Saski C.A."/>
            <person name="Payton A.C."/>
            <person name="Mcbreen J.C."/>
            <person name="Conrad R.E."/>
            <person name="Kollar L.M."/>
            <person name="Olsson S."/>
            <person name="Huttunen S."/>
            <person name="Landis J.B."/>
            <person name="Wickett N.J."/>
            <person name="Johnson M.G."/>
            <person name="Rensing S.A."/>
            <person name="Grimwood J."/>
            <person name="Schmutz J."/>
            <person name="Mcdaniel S.F."/>
        </authorList>
    </citation>
    <scope>NUCLEOTIDE SEQUENCE</scope>
    <source>
        <strain evidence="1">R40</strain>
    </source>
</reference>
<evidence type="ECO:0000313" key="1">
    <source>
        <dbReference type="EMBL" id="KAG0554461.1"/>
    </source>
</evidence>
<organism evidence="1 2">
    <name type="scientific">Ceratodon purpureus</name>
    <name type="common">Fire moss</name>
    <name type="synonym">Dicranum purpureum</name>
    <dbReference type="NCBI Taxonomy" id="3225"/>
    <lineage>
        <taxon>Eukaryota</taxon>
        <taxon>Viridiplantae</taxon>
        <taxon>Streptophyta</taxon>
        <taxon>Embryophyta</taxon>
        <taxon>Bryophyta</taxon>
        <taxon>Bryophytina</taxon>
        <taxon>Bryopsida</taxon>
        <taxon>Dicranidae</taxon>
        <taxon>Pseudoditrichales</taxon>
        <taxon>Ditrichaceae</taxon>
        <taxon>Ceratodon</taxon>
    </lineage>
</organism>
<keyword evidence="2" id="KW-1185">Reference proteome</keyword>
<name>A0A8T0G6A2_CERPU</name>
<accession>A0A8T0G6A2</accession>
<evidence type="ECO:0000313" key="2">
    <source>
        <dbReference type="Proteomes" id="UP000822688"/>
    </source>
</evidence>
<gene>
    <name evidence="1" type="ORF">KC19_12G093700</name>
</gene>
<dbReference type="EMBL" id="CM026433">
    <property type="protein sequence ID" value="KAG0554461.1"/>
    <property type="molecule type" value="Genomic_DNA"/>
</dbReference>